<dbReference type="Proteomes" id="UP000092583">
    <property type="component" value="Unassembled WGS sequence"/>
</dbReference>
<evidence type="ECO:0000313" key="3">
    <source>
        <dbReference type="EMBL" id="OCF60388.1"/>
    </source>
</evidence>
<evidence type="ECO:0000256" key="1">
    <source>
        <dbReference type="ARBA" id="ARBA00006484"/>
    </source>
</evidence>
<comment type="similarity">
    <text evidence="1">Belongs to the short-chain dehydrogenases/reductases (SDR) family.</text>
</comment>
<evidence type="ECO:0000256" key="2">
    <source>
        <dbReference type="ARBA" id="ARBA00023002"/>
    </source>
</evidence>
<dbReference type="SUPFAM" id="SSF51735">
    <property type="entry name" value="NAD(P)-binding Rossmann-fold domains"/>
    <property type="match status" value="1"/>
</dbReference>
<organism evidence="3 4">
    <name type="scientific">Kwoniella mangroviensis CBS 10435</name>
    <dbReference type="NCBI Taxonomy" id="1331196"/>
    <lineage>
        <taxon>Eukaryota</taxon>
        <taxon>Fungi</taxon>
        <taxon>Dikarya</taxon>
        <taxon>Basidiomycota</taxon>
        <taxon>Agaricomycotina</taxon>
        <taxon>Tremellomycetes</taxon>
        <taxon>Tremellales</taxon>
        <taxon>Cryptococcaceae</taxon>
        <taxon>Kwoniella</taxon>
    </lineage>
</organism>
<dbReference type="InterPro" id="IPR002347">
    <property type="entry name" value="SDR_fam"/>
</dbReference>
<dbReference type="STRING" id="1331196.A0A1B9IXY8"/>
<dbReference type="EMBL" id="KI669459">
    <property type="protein sequence ID" value="OCF60388.1"/>
    <property type="molecule type" value="Genomic_DNA"/>
</dbReference>
<name>A0A1B9IXY8_9TREE</name>
<dbReference type="GO" id="GO:0016616">
    <property type="term" value="F:oxidoreductase activity, acting on the CH-OH group of donors, NAD or NADP as acceptor"/>
    <property type="evidence" value="ECO:0007669"/>
    <property type="project" value="TreeGrafter"/>
</dbReference>
<dbReference type="Pfam" id="PF00106">
    <property type="entry name" value="adh_short"/>
    <property type="match status" value="1"/>
</dbReference>
<proteinExistence type="inferred from homology"/>
<accession>A0A1B9IXY8</accession>
<reference evidence="3 4" key="1">
    <citation type="submission" date="2013-07" db="EMBL/GenBank/DDBJ databases">
        <title>The Genome Sequence of Kwoniella mangroviensis CBS10435.</title>
        <authorList>
            <consortium name="The Broad Institute Genome Sequencing Platform"/>
            <person name="Cuomo C."/>
            <person name="Litvintseva A."/>
            <person name="Chen Y."/>
            <person name="Heitman J."/>
            <person name="Sun S."/>
            <person name="Springer D."/>
            <person name="Dromer F."/>
            <person name="Young S.K."/>
            <person name="Zeng Q."/>
            <person name="Gargeya S."/>
            <person name="Fitzgerald M."/>
            <person name="Abouelleil A."/>
            <person name="Alvarado L."/>
            <person name="Berlin A.M."/>
            <person name="Chapman S.B."/>
            <person name="Dewar J."/>
            <person name="Goldberg J."/>
            <person name="Griggs A."/>
            <person name="Gujja S."/>
            <person name="Hansen M."/>
            <person name="Howarth C."/>
            <person name="Imamovic A."/>
            <person name="Larimer J."/>
            <person name="McCowan C."/>
            <person name="Murphy C."/>
            <person name="Pearson M."/>
            <person name="Priest M."/>
            <person name="Roberts A."/>
            <person name="Saif S."/>
            <person name="Shea T."/>
            <person name="Sykes S."/>
            <person name="Wortman J."/>
            <person name="Nusbaum C."/>
            <person name="Birren B."/>
        </authorList>
    </citation>
    <scope>NUCLEOTIDE SEQUENCE [LARGE SCALE GENOMIC DNA]</scope>
    <source>
        <strain evidence="3 4">CBS 10435</strain>
    </source>
</reference>
<gene>
    <name evidence="3" type="ORF">L486_00021</name>
</gene>
<dbReference type="AlphaFoldDB" id="A0A1B9IXY8"/>
<dbReference type="OrthoDB" id="1888931at2759"/>
<sequence length="287" mass="31387">MPVTLDYHGKIVFITGGGRGIGLAITTAFARAGATIIITYTSKDPQEVVKKLTAEYKVPVHVYHCPGEDTTRVNEVIDLASKEVGEVDIVVPNAGELCWNILIIVMYPELDWIMKTNLYAPITLCRGFVRHWLGMSTAVQSSEDPGKPPAGERINLNKRILCVSSISGIVNMNPQRQMAYNVSKAGLTMACKSLAGEWAKYGVTINSISPGYVATDMIKDPPPGEGREWAGKWRKDTPVDRFADASEIGQMVVLMCSSESSSFMTGHDLVIDGGKYQVSLLRNMNDE</sequence>
<keyword evidence="2" id="KW-0560">Oxidoreductase</keyword>
<dbReference type="PANTHER" id="PTHR42760">
    <property type="entry name" value="SHORT-CHAIN DEHYDROGENASES/REDUCTASES FAMILY MEMBER"/>
    <property type="match status" value="1"/>
</dbReference>
<dbReference type="InterPro" id="IPR036291">
    <property type="entry name" value="NAD(P)-bd_dom_sf"/>
</dbReference>
<dbReference type="Pfam" id="PF13561">
    <property type="entry name" value="adh_short_C2"/>
    <property type="match status" value="1"/>
</dbReference>
<reference evidence="4" key="2">
    <citation type="submission" date="2013-12" db="EMBL/GenBank/DDBJ databases">
        <title>Evolution of pathogenesis and genome organization in the Tremellales.</title>
        <authorList>
            <person name="Cuomo C."/>
            <person name="Litvintseva A."/>
            <person name="Heitman J."/>
            <person name="Chen Y."/>
            <person name="Sun S."/>
            <person name="Springer D."/>
            <person name="Dromer F."/>
            <person name="Young S."/>
            <person name="Zeng Q."/>
            <person name="Chapman S."/>
            <person name="Gujja S."/>
            <person name="Saif S."/>
            <person name="Birren B."/>
        </authorList>
    </citation>
    <scope>NUCLEOTIDE SEQUENCE [LARGE SCALE GENOMIC DNA]</scope>
    <source>
        <strain evidence="4">CBS 10435</strain>
    </source>
</reference>
<keyword evidence="4" id="KW-1185">Reference proteome</keyword>
<dbReference type="PRINTS" id="PR00081">
    <property type="entry name" value="GDHRDH"/>
</dbReference>
<protein>
    <submittedName>
        <fullName evidence="3">2,4-dienoyl-CoA reductase</fullName>
    </submittedName>
</protein>
<dbReference type="PANTHER" id="PTHR42760:SF115">
    <property type="entry name" value="3-OXOACYL-[ACYL-CARRIER-PROTEIN] REDUCTASE FABG"/>
    <property type="match status" value="1"/>
</dbReference>
<evidence type="ECO:0000313" key="4">
    <source>
        <dbReference type="Proteomes" id="UP000092583"/>
    </source>
</evidence>
<dbReference type="Gene3D" id="3.40.50.720">
    <property type="entry name" value="NAD(P)-binding Rossmann-like Domain"/>
    <property type="match status" value="1"/>
</dbReference>